<comment type="caution">
    <text evidence="9">The sequence shown here is derived from an EMBL/GenBank/DDBJ whole genome shotgun (WGS) entry which is preliminary data.</text>
</comment>
<dbReference type="InterPro" id="IPR001907">
    <property type="entry name" value="ClpP"/>
</dbReference>
<protein>
    <recommendedName>
        <fullName evidence="7">ATP-dependent Clp protease proteolytic subunit</fullName>
    </recommendedName>
</protein>
<evidence type="ECO:0000313" key="10">
    <source>
        <dbReference type="Proteomes" id="UP000664859"/>
    </source>
</evidence>
<comment type="similarity">
    <text evidence="1 7">Belongs to the peptidase S14 family.</text>
</comment>
<name>A0A835YRP6_9STRA</name>
<evidence type="ECO:0000256" key="8">
    <source>
        <dbReference type="SAM" id="SignalP"/>
    </source>
</evidence>
<evidence type="ECO:0000256" key="6">
    <source>
        <dbReference type="PROSITE-ProRule" id="PRU10086"/>
    </source>
</evidence>
<dbReference type="PROSITE" id="PS51257">
    <property type="entry name" value="PROKAR_LIPOPROTEIN"/>
    <property type="match status" value="1"/>
</dbReference>
<sequence length="291" mass="31136">MARRIALLCLVGAACTQAFTAPLPRARGAVSSSRISMQSSPDFSLPFDPLGPVDQHLPLVAQAAASPQMISGGASSGERRYDGARIGPPPDLPSLLLHNRIVYLGMPLVPAVTELIIAELLYLNYESSTKPIYMYINTPGTSTPDGRSVGFETEAFAIADCMKYVRPPVYTIAVGQAFGTGAMLLSQGQKGNRAALPNASIMLHQPRSQARGQASDIAIKAREVMANRKITCTMLSQACGKPYEAVEKDASRTFYMSPDEAVTYGLIDKVLTNSKKDNAPKPKFLDSIGLA</sequence>
<keyword evidence="4" id="KW-0720">Serine protease</keyword>
<comment type="catalytic activity">
    <reaction evidence="5 6">
        <text>Hydrolysis of proteins to small peptides in the presence of ATP and magnesium. alpha-casein is the usual test substrate. In the absence of ATP, only oligopeptides shorter than five residues are hydrolyzed (such as succinyl-Leu-Tyr-|-NHMec, and Leu-Tyr-Leu-|-Tyr-Trp, in which cleavage of the -Tyr-|-Leu- and -Tyr-|-Trp bonds also occurs).</text>
        <dbReference type="EC" id="3.4.21.92"/>
    </reaction>
</comment>
<dbReference type="PRINTS" id="PR00127">
    <property type="entry name" value="CLPPROTEASEP"/>
</dbReference>
<dbReference type="CDD" id="cd07017">
    <property type="entry name" value="S14_ClpP_2"/>
    <property type="match status" value="1"/>
</dbReference>
<dbReference type="GO" id="GO:0004176">
    <property type="term" value="F:ATP-dependent peptidase activity"/>
    <property type="evidence" value="ECO:0007669"/>
    <property type="project" value="InterPro"/>
</dbReference>
<evidence type="ECO:0000256" key="5">
    <source>
        <dbReference type="ARBA" id="ARBA00034021"/>
    </source>
</evidence>
<dbReference type="InterPro" id="IPR033135">
    <property type="entry name" value="ClpP_His_AS"/>
</dbReference>
<feature type="chain" id="PRO_5032971539" description="ATP-dependent Clp protease proteolytic subunit" evidence="8">
    <location>
        <begin position="19"/>
        <end position="291"/>
    </location>
</feature>
<dbReference type="GO" id="GO:0006515">
    <property type="term" value="P:protein quality control for misfolded or incompletely synthesized proteins"/>
    <property type="evidence" value="ECO:0007669"/>
    <property type="project" value="TreeGrafter"/>
</dbReference>
<dbReference type="GO" id="GO:0009368">
    <property type="term" value="C:endopeptidase Clp complex"/>
    <property type="evidence" value="ECO:0007669"/>
    <property type="project" value="TreeGrafter"/>
</dbReference>
<evidence type="ECO:0000256" key="3">
    <source>
        <dbReference type="ARBA" id="ARBA00022801"/>
    </source>
</evidence>
<evidence type="ECO:0000256" key="7">
    <source>
        <dbReference type="RuleBase" id="RU003567"/>
    </source>
</evidence>
<keyword evidence="8" id="KW-0732">Signal</keyword>
<dbReference type="NCBIfam" id="NF009204">
    <property type="entry name" value="PRK12552.1"/>
    <property type="match status" value="1"/>
</dbReference>
<dbReference type="Gene3D" id="3.90.226.10">
    <property type="entry name" value="2-enoyl-CoA Hydratase, Chain A, domain 1"/>
    <property type="match status" value="1"/>
</dbReference>
<dbReference type="InterPro" id="IPR023562">
    <property type="entry name" value="ClpP/TepA"/>
</dbReference>
<dbReference type="SUPFAM" id="SSF52096">
    <property type="entry name" value="ClpP/crotonase"/>
    <property type="match status" value="1"/>
</dbReference>
<dbReference type="EMBL" id="JAFCMP010000551">
    <property type="protein sequence ID" value="KAG5175293.1"/>
    <property type="molecule type" value="Genomic_DNA"/>
</dbReference>
<dbReference type="PANTHER" id="PTHR10381">
    <property type="entry name" value="ATP-DEPENDENT CLP PROTEASE PROTEOLYTIC SUBUNIT"/>
    <property type="match status" value="1"/>
</dbReference>
<keyword evidence="2 9" id="KW-0645">Protease</keyword>
<dbReference type="GO" id="GO:0051117">
    <property type="term" value="F:ATPase binding"/>
    <property type="evidence" value="ECO:0007669"/>
    <property type="project" value="TreeGrafter"/>
</dbReference>
<dbReference type="OrthoDB" id="2017408at2759"/>
<evidence type="ECO:0000313" key="9">
    <source>
        <dbReference type="EMBL" id="KAG5175293.1"/>
    </source>
</evidence>
<proteinExistence type="inferred from homology"/>
<dbReference type="GO" id="GO:0004252">
    <property type="term" value="F:serine-type endopeptidase activity"/>
    <property type="evidence" value="ECO:0007669"/>
    <property type="project" value="UniProtKB-EC"/>
</dbReference>
<keyword evidence="3" id="KW-0378">Hydrolase</keyword>
<dbReference type="AlphaFoldDB" id="A0A835YRP6"/>
<gene>
    <name evidence="9" type="ORF">JKP88DRAFT_228973</name>
</gene>
<keyword evidence="10" id="KW-1185">Reference proteome</keyword>
<feature type="active site" evidence="6">
    <location>
        <position position="204"/>
    </location>
</feature>
<reference evidence="9" key="1">
    <citation type="submission" date="2021-02" db="EMBL/GenBank/DDBJ databases">
        <title>First Annotated Genome of the Yellow-green Alga Tribonema minus.</title>
        <authorList>
            <person name="Mahan K.M."/>
        </authorList>
    </citation>
    <scope>NUCLEOTIDE SEQUENCE</scope>
    <source>
        <strain evidence="9">UTEX B ZZ1240</strain>
    </source>
</reference>
<evidence type="ECO:0000256" key="2">
    <source>
        <dbReference type="ARBA" id="ARBA00022670"/>
    </source>
</evidence>
<dbReference type="InterPro" id="IPR029045">
    <property type="entry name" value="ClpP/crotonase-like_dom_sf"/>
</dbReference>
<dbReference type="PROSITE" id="PS00382">
    <property type="entry name" value="CLP_PROTEASE_HIS"/>
    <property type="match status" value="1"/>
</dbReference>
<organism evidence="9 10">
    <name type="scientific">Tribonema minus</name>
    <dbReference type="NCBI Taxonomy" id="303371"/>
    <lineage>
        <taxon>Eukaryota</taxon>
        <taxon>Sar</taxon>
        <taxon>Stramenopiles</taxon>
        <taxon>Ochrophyta</taxon>
        <taxon>PX clade</taxon>
        <taxon>Xanthophyceae</taxon>
        <taxon>Tribonematales</taxon>
        <taxon>Tribonemataceae</taxon>
        <taxon>Tribonema</taxon>
    </lineage>
</organism>
<dbReference type="Proteomes" id="UP000664859">
    <property type="component" value="Unassembled WGS sequence"/>
</dbReference>
<evidence type="ECO:0000256" key="4">
    <source>
        <dbReference type="ARBA" id="ARBA00022825"/>
    </source>
</evidence>
<evidence type="ECO:0000256" key="1">
    <source>
        <dbReference type="ARBA" id="ARBA00007039"/>
    </source>
</evidence>
<dbReference type="PANTHER" id="PTHR10381:SF6">
    <property type="entry name" value="ATP-DEPENDENT CLP PROTEASE PROTEOLYTIC SUBUNIT-RELATED PROTEIN 3, CHLOROPLASTIC"/>
    <property type="match status" value="1"/>
</dbReference>
<accession>A0A835YRP6</accession>
<dbReference type="Pfam" id="PF00574">
    <property type="entry name" value="CLP_protease"/>
    <property type="match status" value="1"/>
</dbReference>
<feature type="signal peptide" evidence="8">
    <location>
        <begin position="1"/>
        <end position="18"/>
    </location>
</feature>